<comment type="caution">
    <text evidence="10">The sequence shown here is derived from an EMBL/GenBank/DDBJ whole genome shotgun (WGS) entry which is preliminary data.</text>
</comment>
<evidence type="ECO:0000259" key="9">
    <source>
        <dbReference type="PROSITE" id="PS50879"/>
    </source>
</evidence>
<evidence type="ECO:0000256" key="8">
    <source>
        <dbReference type="SAM" id="MobiDB-lite"/>
    </source>
</evidence>
<evidence type="ECO:0000256" key="5">
    <source>
        <dbReference type="ARBA" id="ARBA00022723"/>
    </source>
</evidence>
<dbReference type="OrthoDB" id="407198at2759"/>
<dbReference type="EMBL" id="VDMD01000002">
    <property type="protein sequence ID" value="TRM68751.1"/>
    <property type="molecule type" value="Genomic_DNA"/>
</dbReference>
<protein>
    <recommendedName>
        <fullName evidence="3">ribonuclease H</fullName>
        <ecNumber evidence="3">3.1.26.4</ecNumber>
    </recommendedName>
</protein>
<evidence type="ECO:0000313" key="10">
    <source>
        <dbReference type="EMBL" id="TRM68751.1"/>
    </source>
</evidence>
<name>A0A550CVD6_9AGAR</name>
<accession>A0A550CVD6</accession>
<dbReference type="GO" id="GO:0004523">
    <property type="term" value="F:RNA-DNA hybrid ribonuclease activity"/>
    <property type="evidence" value="ECO:0007669"/>
    <property type="project" value="UniProtKB-EC"/>
</dbReference>
<feature type="domain" description="RNase H type-1" evidence="9">
    <location>
        <begin position="121"/>
        <end position="288"/>
    </location>
</feature>
<dbReference type="AlphaFoldDB" id="A0A550CVD6"/>
<evidence type="ECO:0000256" key="1">
    <source>
        <dbReference type="ARBA" id="ARBA00000077"/>
    </source>
</evidence>
<dbReference type="GO" id="GO:0046872">
    <property type="term" value="F:metal ion binding"/>
    <property type="evidence" value="ECO:0007669"/>
    <property type="project" value="UniProtKB-KW"/>
</dbReference>
<evidence type="ECO:0000313" key="11">
    <source>
        <dbReference type="Proteomes" id="UP000320762"/>
    </source>
</evidence>
<keyword evidence="4" id="KW-0540">Nuclease</keyword>
<gene>
    <name evidence="10" type="ORF">BD626DRAFT_482628</name>
</gene>
<evidence type="ECO:0000256" key="3">
    <source>
        <dbReference type="ARBA" id="ARBA00012180"/>
    </source>
</evidence>
<dbReference type="STRING" id="97359.A0A550CVD6"/>
<dbReference type="Pfam" id="PF00075">
    <property type="entry name" value="RNase_H"/>
    <property type="match status" value="1"/>
</dbReference>
<comment type="similarity">
    <text evidence="2">Belongs to the RNase H family.</text>
</comment>
<comment type="catalytic activity">
    <reaction evidence="1">
        <text>Endonucleolytic cleavage to 5'-phosphomonoester.</text>
        <dbReference type="EC" id="3.1.26.4"/>
    </reaction>
</comment>
<evidence type="ECO:0000256" key="4">
    <source>
        <dbReference type="ARBA" id="ARBA00022722"/>
    </source>
</evidence>
<reference evidence="10 11" key="1">
    <citation type="journal article" date="2019" name="New Phytol.">
        <title>Comparative genomics reveals unique wood-decay strategies and fruiting body development in the Schizophyllaceae.</title>
        <authorList>
            <person name="Almasi E."/>
            <person name="Sahu N."/>
            <person name="Krizsan K."/>
            <person name="Balint B."/>
            <person name="Kovacs G.M."/>
            <person name="Kiss B."/>
            <person name="Cseklye J."/>
            <person name="Drula E."/>
            <person name="Henrissat B."/>
            <person name="Nagy I."/>
            <person name="Chovatia M."/>
            <person name="Adam C."/>
            <person name="LaButti K."/>
            <person name="Lipzen A."/>
            <person name="Riley R."/>
            <person name="Grigoriev I.V."/>
            <person name="Nagy L.G."/>
        </authorList>
    </citation>
    <scope>NUCLEOTIDE SEQUENCE [LARGE SCALE GENOMIC DNA]</scope>
    <source>
        <strain evidence="10 11">NL-1724</strain>
    </source>
</reference>
<keyword evidence="11" id="KW-1185">Reference proteome</keyword>
<dbReference type="GO" id="GO:0003676">
    <property type="term" value="F:nucleic acid binding"/>
    <property type="evidence" value="ECO:0007669"/>
    <property type="project" value="InterPro"/>
</dbReference>
<dbReference type="PROSITE" id="PS50879">
    <property type="entry name" value="RNASE_H_1"/>
    <property type="match status" value="1"/>
</dbReference>
<evidence type="ECO:0000256" key="7">
    <source>
        <dbReference type="ARBA" id="ARBA00022801"/>
    </source>
</evidence>
<evidence type="ECO:0000256" key="2">
    <source>
        <dbReference type="ARBA" id="ARBA00005300"/>
    </source>
</evidence>
<dbReference type="SUPFAM" id="SSF53098">
    <property type="entry name" value="Ribonuclease H-like"/>
    <property type="match status" value="1"/>
</dbReference>
<dbReference type="PANTHER" id="PTHR10642:SF26">
    <property type="entry name" value="RIBONUCLEASE H1"/>
    <property type="match status" value="1"/>
</dbReference>
<evidence type="ECO:0000256" key="6">
    <source>
        <dbReference type="ARBA" id="ARBA00022759"/>
    </source>
</evidence>
<keyword evidence="7" id="KW-0378">Hydrolase</keyword>
<dbReference type="Proteomes" id="UP000320762">
    <property type="component" value="Unassembled WGS sequence"/>
</dbReference>
<proteinExistence type="inferred from homology"/>
<organism evidence="10 11">
    <name type="scientific">Schizophyllum amplum</name>
    <dbReference type="NCBI Taxonomy" id="97359"/>
    <lineage>
        <taxon>Eukaryota</taxon>
        <taxon>Fungi</taxon>
        <taxon>Dikarya</taxon>
        <taxon>Basidiomycota</taxon>
        <taxon>Agaricomycotina</taxon>
        <taxon>Agaricomycetes</taxon>
        <taxon>Agaricomycetidae</taxon>
        <taxon>Agaricales</taxon>
        <taxon>Schizophyllaceae</taxon>
        <taxon>Schizophyllum</taxon>
    </lineage>
</organism>
<feature type="compositionally biased region" description="Polar residues" evidence="8">
    <location>
        <begin position="9"/>
        <end position="20"/>
    </location>
</feature>
<keyword evidence="5" id="KW-0479">Metal-binding</keyword>
<dbReference type="Gene3D" id="3.30.420.10">
    <property type="entry name" value="Ribonuclease H-like superfamily/Ribonuclease H"/>
    <property type="match status" value="1"/>
</dbReference>
<dbReference type="InterPro" id="IPR012337">
    <property type="entry name" value="RNaseH-like_sf"/>
</dbReference>
<keyword evidence="6" id="KW-0255">Endonuclease</keyword>
<dbReference type="InterPro" id="IPR050092">
    <property type="entry name" value="RNase_H"/>
</dbReference>
<dbReference type="PANTHER" id="PTHR10642">
    <property type="entry name" value="RIBONUCLEASE H1"/>
    <property type="match status" value="1"/>
</dbReference>
<dbReference type="EC" id="3.1.26.4" evidence="3"/>
<dbReference type="CDD" id="cd13934">
    <property type="entry name" value="RNase_H_Dikarya_like"/>
    <property type="match status" value="1"/>
</dbReference>
<dbReference type="InterPro" id="IPR036397">
    <property type="entry name" value="RNaseH_sf"/>
</dbReference>
<dbReference type="InterPro" id="IPR002156">
    <property type="entry name" value="RNaseH_domain"/>
</dbReference>
<dbReference type="GO" id="GO:0043137">
    <property type="term" value="P:DNA replication, removal of RNA primer"/>
    <property type="evidence" value="ECO:0007669"/>
    <property type="project" value="TreeGrafter"/>
</dbReference>
<sequence length="295" mass="33021">MPRRRHARNQPSERLYSQSGAYELQPVAEDSTHQDAYSSSYDAYPRSHDTYPMPYDAYSTSSDSSYAQEYVNDTREGIQDRKLLFCEYLSTNYTLAELIQVCDGCLQYSARCCQHDTGSACHHFRLIFTDGACAGNGIVGAKAGIGIAMGQIGLGIDQFSLPVTDAMDPGQRRTSQRAELLAAIHGVRRAMEGDVHDYDGYDASMRKQRVIVTDSEYVVRGITEWFPQWRRNGWRTSVGMTPANLDLFQLLDAEIESLETYNNAQFGFWHVPRALNTAADQLARAGAARAAREDI</sequence>
<feature type="region of interest" description="Disordered" evidence="8">
    <location>
        <begin position="1"/>
        <end position="45"/>
    </location>
</feature>